<dbReference type="KEGG" id="mls:MSLAZ_2769"/>
<dbReference type="PATRIC" id="fig|1434111.4.peg.3669"/>
<organism evidence="1 2">
    <name type="scientific">Methanosarcina lacustris Z-7289</name>
    <dbReference type="NCBI Taxonomy" id="1434111"/>
    <lineage>
        <taxon>Archaea</taxon>
        <taxon>Methanobacteriati</taxon>
        <taxon>Methanobacteriota</taxon>
        <taxon>Stenosarchaea group</taxon>
        <taxon>Methanomicrobia</taxon>
        <taxon>Methanosarcinales</taxon>
        <taxon>Methanosarcinaceae</taxon>
        <taxon>Methanosarcina</taxon>
    </lineage>
</organism>
<evidence type="ECO:0000313" key="2">
    <source>
        <dbReference type="Proteomes" id="UP000033072"/>
    </source>
</evidence>
<dbReference type="Proteomes" id="UP000033072">
    <property type="component" value="Chromosome"/>
</dbReference>
<accession>A0A0E3WT60</accession>
<dbReference type="AlphaFoldDB" id="A0A0E3WT60"/>
<dbReference type="Pfam" id="PF13688">
    <property type="entry name" value="Reprolysin_5"/>
    <property type="match status" value="1"/>
</dbReference>
<dbReference type="EMBL" id="CP009515">
    <property type="protein sequence ID" value="AKB76030.1"/>
    <property type="molecule type" value="Genomic_DNA"/>
</dbReference>
<protein>
    <recommendedName>
        <fullName evidence="3">Peptidase M12B domain-containing protein</fullName>
    </recommendedName>
</protein>
<proteinExistence type="predicted"/>
<evidence type="ECO:0008006" key="3">
    <source>
        <dbReference type="Google" id="ProtNLM"/>
    </source>
</evidence>
<evidence type="ECO:0000313" key="1">
    <source>
        <dbReference type="EMBL" id="AKB76030.1"/>
    </source>
</evidence>
<keyword evidence="2" id="KW-1185">Reference proteome</keyword>
<dbReference type="GeneID" id="25418686"/>
<gene>
    <name evidence="1" type="ORF">MSLAZ_2769</name>
</gene>
<dbReference type="RefSeq" id="WP_052722988.1">
    <property type="nucleotide sequence ID" value="NZ_CP009515.1"/>
</dbReference>
<sequence>MKTKFGIGTLLLAIFLAGMAFVPAANAETEKNSNEVSIENSITYTDAELQDLYIKYNISENDIKFARGELPNFLNETILNGDIKVIVTEDGKPLENMKEGIDYDMIISESEMLSIVKQAEKDYFDKYGVDPSNPKIDIVDGKAIPTEEIKILVENGDIELSDSSMSSTVTNCLVRSVSWNPKEVNDRIYVHVYPAIDSFHEPSQNYYQDTIDGSERFEDFGIDVYLVWHYDIWDASDEVPAYNASNILEDLMDDCSYIRDSDNDIVLGWVDLLDHNGVAYGNGPYSLCAVQASGVDWPHDSIVQHEISHNFGALDQNSPLHPTCIMNYAYAYGGTNIWCTSCGNTVNNGIYN</sequence>
<name>A0A0E3WT60_9EURY</name>
<dbReference type="OrthoDB" id="136205at2157"/>
<dbReference type="HOGENOM" id="CLU_805621_0_0_2"/>
<dbReference type="SUPFAM" id="SSF55486">
    <property type="entry name" value="Metalloproteases ('zincins'), catalytic domain"/>
    <property type="match status" value="1"/>
</dbReference>
<reference evidence="1 2" key="1">
    <citation type="submission" date="2014-07" db="EMBL/GenBank/DDBJ databases">
        <title>Methanogenic archaea and the global carbon cycle.</title>
        <authorList>
            <person name="Henriksen J.R."/>
            <person name="Luke J."/>
            <person name="Reinhart S."/>
            <person name="Benedict M.N."/>
            <person name="Youngblut N.D."/>
            <person name="Metcalf M.E."/>
            <person name="Whitaker R.J."/>
            <person name="Metcalf W.W."/>
        </authorList>
    </citation>
    <scope>NUCLEOTIDE SEQUENCE [LARGE SCALE GENOMIC DNA]</scope>
    <source>
        <strain evidence="1 2">Z-7289</strain>
    </source>
</reference>